<name>A0A8T0HCB1_CERPU</name>
<gene>
    <name evidence="2" type="ORF">KC19_7G183300</name>
</gene>
<feature type="region of interest" description="Disordered" evidence="1">
    <location>
        <begin position="771"/>
        <end position="790"/>
    </location>
</feature>
<comment type="caution">
    <text evidence="2">The sequence shown here is derived from an EMBL/GenBank/DDBJ whole genome shotgun (WGS) entry which is preliminary data.</text>
</comment>
<feature type="compositionally biased region" description="Polar residues" evidence="1">
    <location>
        <begin position="699"/>
        <end position="708"/>
    </location>
</feature>
<proteinExistence type="predicted"/>
<evidence type="ECO:0000313" key="3">
    <source>
        <dbReference type="Proteomes" id="UP000822688"/>
    </source>
</evidence>
<evidence type="ECO:0000256" key="1">
    <source>
        <dbReference type="SAM" id="MobiDB-lite"/>
    </source>
</evidence>
<dbReference type="AlphaFoldDB" id="A0A8T0HCB1"/>
<sequence>MGKSKRLAESDGNKIKKKRKGPVTLWVEQENADTGLSAAQQDWGEIEPVNDDDGCEEAIERGKDPNPSVTSFESFQEKLFSQVNIRKHLEIRKIVPVRLEIPLCRLKPTSWVRQALPADVQTVYEGFHIGNWGTNFWVTCCGSPGKFPGEGFEDLGRWQALSDEFDAELKSLCDTDPENKGMYERIIGQYVNVWDGNHRALAWMQHIKENNGDPIKVSCFVLNDTEADRGWISNFMRDINDGTSNTTVKKQLAHVLYEVMQIAKRDPKEYSHYFSDDEMIRINDVCKGRWYNMTCDAVTEVYFKREITLAEREGVKALKEEVKNPTPKQIEEAKFEGAHSTRKEKLDYMKKIFRLCNPKYHPHLADELDAHTRAPQRKTGAMTIDNLGILVGAQGVDIHRVLKLWNGTTADKERYHFPDLDFTRAAFQKWLNRRAWWEQMGTRAFEILSELVSKSKPEKGVGIVRAADLRPHFEEYFDKVMVYGFHNFFPEIFIPDGGPVRHKCWKDQITYDLGEKAVRRFVMRFVRWVCETTRLLPRESGDISKFPVFQDWLRISEDGVYTKEQISKLDPPHLKGLGWYIENVPDVEGFLDVHDEALLGCVLKEIEALESASFLEKAEALDATLEEIKELVQSKTDMESGDSDTVVPSSTLLSALSGRQNKVYVPISNSWTSVAHYVPVMFHELQEMIASKTGKEVQSHQSQVQDGSGSIPGAISDVEGVNAHPSVPKPRNSESGSDAQEGRSGGHLHNLRPKKISQEVPVADDLHQNVSEIGSSQRKTSSKTGKKLQKTSLPGKYEALKIEGVAPTVKLSMNFAFDKFVEGMKQSDFNSFLGAIKQINGGRLRQHNRVWSPHCVDLILCDTPDNSEVPDVTVNGRSETPPWNMVKRTTFPAIFHVAEAVLADSGFILLFVPAEEQPTLMSPVWASDWECMRTFYVINHRPFSPLWKRLFKAKVLRRKSMSHIKFQFNEIASKVMDWNPESSDVLENVVTDDNLLRCEETVSYRGSKQKSPAFMETMIEICTGKGSAVLDLTGGIGSSVRACELSGRHVLALEADEAAYNMCLNEFPVTLAADRGIEDSRLLTLHQHFAELDAQFSHPTPQPALSGSSNGIAI</sequence>
<feature type="region of interest" description="Disordered" evidence="1">
    <location>
        <begin position="1"/>
        <end position="22"/>
    </location>
</feature>
<dbReference type="Proteomes" id="UP000822688">
    <property type="component" value="Chromosome 7"/>
</dbReference>
<reference evidence="2" key="1">
    <citation type="submission" date="2020-06" db="EMBL/GenBank/DDBJ databases">
        <title>WGS assembly of Ceratodon purpureus strain R40.</title>
        <authorList>
            <person name="Carey S.B."/>
            <person name="Jenkins J."/>
            <person name="Shu S."/>
            <person name="Lovell J.T."/>
            <person name="Sreedasyam A."/>
            <person name="Maumus F."/>
            <person name="Tiley G.P."/>
            <person name="Fernandez-Pozo N."/>
            <person name="Barry K."/>
            <person name="Chen C."/>
            <person name="Wang M."/>
            <person name="Lipzen A."/>
            <person name="Daum C."/>
            <person name="Saski C.A."/>
            <person name="Payton A.C."/>
            <person name="Mcbreen J.C."/>
            <person name="Conrad R.E."/>
            <person name="Kollar L.M."/>
            <person name="Olsson S."/>
            <person name="Huttunen S."/>
            <person name="Landis J.B."/>
            <person name="Wickett N.J."/>
            <person name="Johnson M.G."/>
            <person name="Rensing S.A."/>
            <person name="Grimwood J."/>
            <person name="Schmutz J."/>
            <person name="Mcdaniel S.F."/>
        </authorList>
    </citation>
    <scope>NUCLEOTIDE SEQUENCE</scope>
    <source>
        <strain evidence="2">R40</strain>
    </source>
</reference>
<dbReference type="Gene3D" id="3.40.50.150">
    <property type="entry name" value="Vaccinia Virus protein VP39"/>
    <property type="match status" value="1"/>
</dbReference>
<feature type="compositionally biased region" description="Basic and acidic residues" evidence="1">
    <location>
        <begin position="1"/>
        <end position="14"/>
    </location>
</feature>
<dbReference type="EMBL" id="CM026428">
    <property type="protein sequence ID" value="KAG0568058.1"/>
    <property type="molecule type" value="Genomic_DNA"/>
</dbReference>
<dbReference type="InterPro" id="IPR029063">
    <property type="entry name" value="SAM-dependent_MTases_sf"/>
</dbReference>
<keyword evidence="3" id="KW-1185">Reference proteome</keyword>
<feature type="region of interest" description="Disordered" evidence="1">
    <location>
        <begin position="693"/>
        <end position="753"/>
    </location>
</feature>
<evidence type="ECO:0000313" key="2">
    <source>
        <dbReference type="EMBL" id="KAG0568058.1"/>
    </source>
</evidence>
<dbReference type="SUPFAM" id="SSF53335">
    <property type="entry name" value="S-adenosyl-L-methionine-dependent methyltransferases"/>
    <property type="match status" value="1"/>
</dbReference>
<protein>
    <submittedName>
        <fullName evidence="2">Uncharacterized protein</fullName>
    </submittedName>
</protein>
<feature type="compositionally biased region" description="Basic residues" evidence="1">
    <location>
        <begin position="780"/>
        <end position="789"/>
    </location>
</feature>
<accession>A0A8T0HCB1</accession>
<organism evidence="2 3">
    <name type="scientific">Ceratodon purpureus</name>
    <name type="common">Fire moss</name>
    <name type="synonym">Dicranum purpureum</name>
    <dbReference type="NCBI Taxonomy" id="3225"/>
    <lineage>
        <taxon>Eukaryota</taxon>
        <taxon>Viridiplantae</taxon>
        <taxon>Streptophyta</taxon>
        <taxon>Embryophyta</taxon>
        <taxon>Bryophyta</taxon>
        <taxon>Bryophytina</taxon>
        <taxon>Bryopsida</taxon>
        <taxon>Dicranidae</taxon>
        <taxon>Pseudoditrichales</taxon>
        <taxon>Ditrichaceae</taxon>
        <taxon>Ceratodon</taxon>
    </lineage>
</organism>